<evidence type="ECO:0000256" key="1">
    <source>
        <dbReference type="ARBA" id="ARBA00022741"/>
    </source>
</evidence>
<proteinExistence type="predicted"/>
<accession>A0A812PJ26</accession>
<keyword evidence="1" id="KW-0547">Nucleotide-binding</keyword>
<keyword evidence="3" id="KW-0175">Coiled coil</keyword>
<evidence type="ECO:0000313" key="6">
    <source>
        <dbReference type="Proteomes" id="UP000604046"/>
    </source>
</evidence>
<dbReference type="Gene3D" id="3.40.50.300">
    <property type="entry name" value="P-loop containing nucleotide triphosphate hydrolases"/>
    <property type="match status" value="1"/>
</dbReference>
<dbReference type="InterPro" id="IPR045058">
    <property type="entry name" value="GIMA/IAN/Toc"/>
</dbReference>
<dbReference type="OrthoDB" id="444555at2759"/>
<dbReference type="InterPro" id="IPR006703">
    <property type="entry name" value="G_AIG1"/>
</dbReference>
<evidence type="ECO:0000256" key="2">
    <source>
        <dbReference type="ARBA" id="ARBA00023134"/>
    </source>
</evidence>
<dbReference type="Proteomes" id="UP000604046">
    <property type="component" value="Unassembled WGS sequence"/>
</dbReference>
<dbReference type="InterPro" id="IPR027417">
    <property type="entry name" value="P-loop_NTPase"/>
</dbReference>
<evidence type="ECO:0000313" key="5">
    <source>
        <dbReference type="EMBL" id="CAE7355623.1"/>
    </source>
</evidence>
<evidence type="ECO:0000256" key="3">
    <source>
        <dbReference type="SAM" id="Coils"/>
    </source>
</evidence>
<dbReference type="Pfam" id="PF04548">
    <property type="entry name" value="AIG1"/>
    <property type="match status" value="1"/>
</dbReference>
<dbReference type="PANTHER" id="PTHR10903:SF184">
    <property type="entry name" value="GTP-BINDING PROTEIN A"/>
    <property type="match status" value="1"/>
</dbReference>
<dbReference type="AlphaFoldDB" id="A0A812PJ26"/>
<keyword evidence="6" id="KW-1185">Reference proteome</keyword>
<comment type="caution">
    <text evidence="5">The sequence shown here is derived from an EMBL/GenBank/DDBJ whole genome shotgun (WGS) entry which is preliminary data.</text>
</comment>
<dbReference type="EMBL" id="CAJNDS010002158">
    <property type="protein sequence ID" value="CAE7355623.1"/>
    <property type="molecule type" value="Genomic_DNA"/>
</dbReference>
<dbReference type="GO" id="GO:0005525">
    <property type="term" value="F:GTP binding"/>
    <property type="evidence" value="ECO:0007669"/>
    <property type="project" value="UniProtKB-KW"/>
</dbReference>
<dbReference type="PROSITE" id="PS51720">
    <property type="entry name" value="G_AIG1"/>
    <property type="match status" value="1"/>
</dbReference>
<gene>
    <name evidence="5" type="primary">Gimap9</name>
    <name evidence="5" type="ORF">SNAT2548_LOCUS18900</name>
</gene>
<sequence>MGASQSALRALRRTRPVVAAAPLVFSRPTLQWYCEGPKQLPLQVTPELPEPLHALPTKEQRVLAPPPEFKERMVSAGSLRNIVLLGLTGAGKSTLANPISCTMAFKSGDSMTSVTQEVQHQEFEYNGEKYRVIDTPGFFDTTMTHEQVAVALDQLAKVAKEGLVAVIVIVKDGRFTEENEAVIKFVEAVLGSTAVEKYSMLVVTHTSKSVSKLQEELASLPEGHLGRTMASKVGCRVLGVDKAFWQWPPYKTRTNVMSHVEEILKSNDHTAIDCDVMNWGARIKKQLELEFEMQTAGLRKQMEDNRRKFEENQRLMKEAHDNDKAKFMEEQQHLQIENKSIKELLQKTTDEHSQMLKEIESEKLNVARQLESMNTSQQQLQEQIRRMHEAHEQRLDQMKFDYEMDKQREMRANQLVPLPRQQFYVERHGSDSSEALALATGALAGAALVGGGCNVQ</sequence>
<dbReference type="SUPFAM" id="SSF52540">
    <property type="entry name" value="P-loop containing nucleoside triphosphate hydrolases"/>
    <property type="match status" value="1"/>
</dbReference>
<feature type="domain" description="AIG1-type G" evidence="4">
    <location>
        <begin position="77"/>
        <end position="292"/>
    </location>
</feature>
<name>A0A812PJ26_9DINO</name>
<protein>
    <submittedName>
        <fullName evidence="5">Gimap9 protein</fullName>
    </submittedName>
</protein>
<evidence type="ECO:0000259" key="4">
    <source>
        <dbReference type="PROSITE" id="PS51720"/>
    </source>
</evidence>
<reference evidence="5" key="1">
    <citation type="submission" date="2021-02" db="EMBL/GenBank/DDBJ databases">
        <authorList>
            <person name="Dougan E. K."/>
            <person name="Rhodes N."/>
            <person name="Thang M."/>
            <person name="Chan C."/>
        </authorList>
    </citation>
    <scope>NUCLEOTIDE SEQUENCE</scope>
</reference>
<feature type="coiled-coil region" evidence="3">
    <location>
        <begin position="298"/>
        <end position="393"/>
    </location>
</feature>
<organism evidence="5 6">
    <name type="scientific">Symbiodinium natans</name>
    <dbReference type="NCBI Taxonomy" id="878477"/>
    <lineage>
        <taxon>Eukaryota</taxon>
        <taxon>Sar</taxon>
        <taxon>Alveolata</taxon>
        <taxon>Dinophyceae</taxon>
        <taxon>Suessiales</taxon>
        <taxon>Symbiodiniaceae</taxon>
        <taxon>Symbiodinium</taxon>
    </lineage>
</organism>
<keyword evidence="2" id="KW-0342">GTP-binding</keyword>
<dbReference type="PANTHER" id="PTHR10903">
    <property type="entry name" value="GTPASE, IMAP FAMILY MEMBER-RELATED"/>
    <property type="match status" value="1"/>
</dbReference>